<dbReference type="EMBL" id="JWZX01002948">
    <property type="protein sequence ID" value="KOO25638.1"/>
    <property type="molecule type" value="Genomic_DNA"/>
</dbReference>
<reference evidence="2" key="1">
    <citation type="journal article" date="2015" name="PLoS Genet.">
        <title>Genome Sequence and Transcriptome Analyses of Chrysochromulina tobin: Metabolic Tools for Enhanced Algal Fitness in the Prominent Order Prymnesiales (Haptophyceae).</title>
        <authorList>
            <person name="Hovde B.T."/>
            <person name="Deodato C.R."/>
            <person name="Hunsperger H.M."/>
            <person name="Ryken S.A."/>
            <person name="Yost W."/>
            <person name="Jha R.K."/>
            <person name="Patterson J."/>
            <person name="Monnat R.J. Jr."/>
            <person name="Barlow S.B."/>
            <person name="Starkenburg S.R."/>
            <person name="Cattolico R.A."/>
        </authorList>
    </citation>
    <scope>NUCLEOTIDE SEQUENCE</scope>
    <source>
        <strain evidence="2">CCMP291</strain>
    </source>
</reference>
<evidence type="ECO:0000313" key="2">
    <source>
        <dbReference type="Proteomes" id="UP000037460"/>
    </source>
</evidence>
<keyword evidence="2" id="KW-1185">Reference proteome</keyword>
<name>A0A0M0JHB9_9EUKA</name>
<dbReference type="Proteomes" id="UP000037460">
    <property type="component" value="Unassembled WGS sequence"/>
</dbReference>
<protein>
    <submittedName>
        <fullName evidence="1">Uncharacterized protein</fullName>
    </submittedName>
</protein>
<evidence type="ECO:0000313" key="1">
    <source>
        <dbReference type="EMBL" id="KOO25638.1"/>
    </source>
</evidence>
<comment type="caution">
    <text evidence="1">The sequence shown here is derived from an EMBL/GenBank/DDBJ whole genome shotgun (WGS) entry which is preliminary data.</text>
</comment>
<accession>A0A0M0JHB9</accession>
<sequence length="88" mass="9652">MRCGPGTFFNSITNQCEIACSPSNGRRMATEVPPEIADSSDDAQILANQVFDAVSSYYLEKHPEVTASTKDEELRSRLKQLFGQPALA</sequence>
<gene>
    <name evidence="1" type="ORF">Ctob_003630</name>
</gene>
<proteinExistence type="predicted"/>
<organism evidence="1 2">
    <name type="scientific">Chrysochromulina tobinii</name>
    <dbReference type="NCBI Taxonomy" id="1460289"/>
    <lineage>
        <taxon>Eukaryota</taxon>
        <taxon>Haptista</taxon>
        <taxon>Haptophyta</taxon>
        <taxon>Prymnesiophyceae</taxon>
        <taxon>Prymnesiales</taxon>
        <taxon>Chrysochromulinaceae</taxon>
        <taxon>Chrysochromulina</taxon>
    </lineage>
</organism>
<dbReference type="AlphaFoldDB" id="A0A0M0JHB9"/>